<name>A0A7S2XY67_9STRA</name>
<feature type="transmembrane region" description="Helical" evidence="3">
    <location>
        <begin position="6"/>
        <end position="24"/>
    </location>
</feature>
<dbReference type="InterPro" id="IPR036249">
    <property type="entry name" value="Thioredoxin-like_sf"/>
</dbReference>
<evidence type="ECO:0000256" key="3">
    <source>
        <dbReference type="SAM" id="Phobius"/>
    </source>
</evidence>
<evidence type="ECO:0000256" key="2">
    <source>
        <dbReference type="SAM" id="MobiDB-lite"/>
    </source>
</evidence>
<evidence type="ECO:0000256" key="1">
    <source>
        <dbReference type="ARBA" id="ARBA00023157"/>
    </source>
</evidence>
<sequence length="178" mass="20274">MPIICIGPICIPWFAVYPLLLYFVRPVYHYVMKLMGKEIPKDENAEKPSEKSIEDMSKTSQDSSGPVMIKSMEDWEALMEVSKSQSKGVVLDYYSTWCKPCEAIRPTFEKLCKEYPGLIFAKVNVDDVADLAMRYDVFSMPTFHFFKSGKRLEGMEVKGGTSHNKLEASVAHLAKKEQ</sequence>
<keyword evidence="1" id="KW-1015">Disulfide bond</keyword>
<feature type="compositionally biased region" description="Basic and acidic residues" evidence="2">
    <location>
        <begin position="43"/>
        <end position="57"/>
    </location>
</feature>
<dbReference type="PANTHER" id="PTHR46115">
    <property type="entry name" value="THIOREDOXIN-LIKE PROTEIN 1"/>
    <property type="match status" value="1"/>
</dbReference>
<dbReference type="SUPFAM" id="SSF52833">
    <property type="entry name" value="Thioredoxin-like"/>
    <property type="match status" value="1"/>
</dbReference>
<accession>A0A7S2XY67</accession>
<dbReference type="InterPro" id="IPR013766">
    <property type="entry name" value="Thioredoxin_domain"/>
</dbReference>
<keyword evidence="3" id="KW-1133">Transmembrane helix</keyword>
<feature type="domain" description="Thioredoxin" evidence="4">
    <location>
        <begin position="47"/>
        <end position="175"/>
    </location>
</feature>
<keyword evidence="3" id="KW-0812">Transmembrane</keyword>
<reference evidence="5" key="1">
    <citation type="submission" date="2021-01" db="EMBL/GenBank/DDBJ databases">
        <authorList>
            <person name="Corre E."/>
            <person name="Pelletier E."/>
            <person name="Niang G."/>
            <person name="Scheremetjew M."/>
            <person name="Finn R."/>
            <person name="Kale V."/>
            <person name="Holt S."/>
            <person name="Cochrane G."/>
            <person name="Meng A."/>
            <person name="Brown T."/>
            <person name="Cohen L."/>
        </authorList>
    </citation>
    <scope>NUCLEOTIDE SEQUENCE</scope>
    <source>
        <strain evidence="5">CCMP1661</strain>
    </source>
</reference>
<dbReference type="AlphaFoldDB" id="A0A7S2XY67"/>
<dbReference type="Gene3D" id="3.40.30.10">
    <property type="entry name" value="Glutaredoxin"/>
    <property type="match status" value="1"/>
</dbReference>
<dbReference type="Pfam" id="PF00085">
    <property type="entry name" value="Thioredoxin"/>
    <property type="match status" value="1"/>
</dbReference>
<dbReference type="EMBL" id="HBHR01013237">
    <property type="protein sequence ID" value="CAD9864553.1"/>
    <property type="molecule type" value="Transcribed_RNA"/>
</dbReference>
<proteinExistence type="predicted"/>
<gene>
    <name evidence="5" type="ORF">FJAP1339_LOCUS6521</name>
</gene>
<evidence type="ECO:0000313" key="5">
    <source>
        <dbReference type="EMBL" id="CAD9864553.1"/>
    </source>
</evidence>
<keyword evidence="3" id="KW-0472">Membrane</keyword>
<dbReference type="CDD" id="cd02947">
    <property type="entry name" value="TRX_family"/>
    <property type="match status" value="1"/>
</dbReference>
<dbReference type="PROSITE" id="PS51352">
    <property type="entry name" value="THIOREDOXIN_2"/>
    <property type="match status" value="1"/>
</dbReference>
<feature type="region of interest" description="Disordered" evidence="2">
    <location>
        <begin position="43"/>
        <end position="66"/>
    </location>
</feature>
<organism evidence="5">
    <name type="scientific">Fibrocapsa japonica</name>
    <dbReference type="NCBI Taxonomy" id="94617"/>
    <lineage>
        <taxon>Eukaryota</taxon>
        <taxon>Sar</taxon>
        <taxon>Stramenopiles</taxon>
        <taxon>Ochrophyta</taxon>
        <taxon>Raphidophyceae</taxon>
        <taxon>Chattonellales</taxon>
        <taxon>Chattonellaceae</taxon>
        <taxon>Fibrocapsa</taxon>
    </lineage>
</organism>
<evidence type="ECO:0000259" key="4">
    <source>
        <dbReference type="PROSITE" id="PS51352"/>
    </source>
</evidence>
<protein>
    <recommendedName>
        <fullName evidence="4">Thioredoxin domain-containing protein</fullName>
    </recommendedName>
</protein>